<keyword evidence="6" id="KW-0963">Cytoplasm</keyword>
<evidence type="ECO:0000256" key="6">
    <source>
        <dbReference type="HAMAP-Rule" id="MF_00094"/>
    </source>
</evidence>
<dbReference type="Gene3D" id="1.20.58.410">
    <property type="entry name" value="Release factor"/>
    <property type="match status" value="1"/>
</dbReference>
<dbReference type="Gene3D" id="3.30.70.1660">
    <property type="match status" value="1"/>
</dbReference>
<evidence type="ECO:0000256" key="2">
    <source>
        <dbReference type="ARBA" id="ARBA00010835"/>
    </source>
</evidence>
<evidence type="ECO:0000256" key="4">
    <source>
        <dbReference type="ARBA" id="ARBA00022481"/>
    </source>
</evidence>
<dbReference type="AlphaFoldDB" id="A0A2I1LA37"/>
<comment type="subcellular location">
    <subcellularLocation>
        <location evidence="6">Cytoplasm</location>
    </subcellularLocation>
</comment>
<evidence type="ECO:0000313" key="8">
    <source>
        <dbReference type="Proteomes" id="UP000251923"/>
    </source>
</evidence>
<evidence type="ECO:0000256" key="1">
    <source>
        <dbReference type="ARBA" id="ARBA00002613"/>
    </source>
</evidence>
<name>A0A2I1LA37_9LACT</name>
<organism evidence="7 8">
    <name type="scientific">Aerococcus urinae</name>
    <dbReference type="NCBI Taxonomy" id="1376"/>
    <lineage>
        <taxon>Bacteria</taxon>
        <taxon>Bacillati</taxon>
        <taxon>Bacillota</taxon>
        <taxon>Bacilli</taxon>
        <taxon>Lactobacillales</taxon>
        <taxon>Aerococcaceae</taxon>
        <taxon>Aerococcus</taxon>
    </lineage>
</organism>
<feature type="modified residue" description="N5-methylglutamine" evidence="6">
    <location>
        <position position="252"/>
    </location>
</feature>
<dbReference type="GeneID" id="86969862"/>
<comment type="caution">
    <text evidence="7">The sequence shown here is derived from an EMBL/GenBank/DDBJ whole genome shotgun (WGS) entry which is preliminary data.</text>
</comment>
<dbReference type="Pfam" id="PF00472">
    <property type="entry name" value="RF-1"/>
    <property type="match status" value="1"/>
</dbReference>
<dbReference type="InterPro" id="IPR045853">
    <property type="entry name" value="Pep_chain_release_fac_I_sf"/>
</dbReference>
<dbReference type="InterPro" id="IPR005139">
    <property type="entry name" value="PCRF"/>
</dbReference>
<keyword evidence="4 6" id="KW-0488">Methylation</keyword>
<protein>
    <recommendedName>
        <fullName evidence="3 6">Peptide chain release factor 2</fullName>
        <shortName evidence="6">RF-2</shortName>
    </recommendedName>
</protein>
<dbReference type="InterPro" id="IPR000352">
    <property type="entry name" value="Pep_chain_release_fac_I"/>
</dbReference>
<accession>A0A2I1LA37</accession>
<dbReference type="InterPro" id="IPR004374">
    <property type="entry name" value="PrfB"/>
</dbReference>
<comment type="function">
    <text evidence="1 6">Peptide chain release factor 2 directs the termination of translation in response to the peptide chain termination codons UGA and UAA.</text>
</comment>
<comment type="PTM">
    <text evidence="6">Methylated by PrmC. Methylation increases the termination efficiency of RF2.</text>
</comment>
<evidence type="ECO:0000256" key="3">
    <source>
        <dbReference type="ARBA" id="ARBA00019192"/>
    </source>
</evidence>
<evidence type="ECO:0000256" key="5">
    <source>
        <dbReference type="ARBA" id="ARBA00022917"/>
    </source>
</evidence>
<dbReference type="PANTHER" id="PTHR43116:SF3">
    <property type="entry name" value="CLASS I PEPTIDE CHAIN RELEASE FACTOR"/>
    <property type="match status" value="1"/>
</dbReference>
<dbReference type="RefSeq" id="WP_101562031.1">
    <property type="nucleotide sequence ID" value="NZ_JASODG010000003.1"/>
</dbReference>
<gene>
    <name evidence="6 7" type="primary">prfB</name>
    <name evidence="7" type="ORF">DBT54_05120</name>
</gene>
<dbReference type="EMBL" id="QMHM01000007">
    <property type="protein sequence ID" value="RAV79810.1"/>
    <property type="molecule type" value="Genomic_DNA"/>
</dbReference>
<dbReference type="PROSITE" id="PS00745">
    <property type="entry name" value="RF_PROK_I"/>
    <property type="match status" value="1"/>
</dbReference>
<dbReference type="Proteomes" id="UP000251923">
    <property type="component" value="Unassembled WGS sequence"/>
</dbReference>
<proteinExistence type="inferred from homology"/>
<dbReference type="Pfam" id="PF03462">
    <property type="entry name" value="PCRF"/>
    <property type="match status" value="1"/>
</dbReference>
<evidence type="ECO:0000313" key="7">
    <source>
        <dbReference type="EMBL" id="RAV79810.1"/>
    </source>
</evidence>
<dbReference type="PANTHER" id="PTHR43116">
    <property type="entry name" value="PEPTIDE CHAIN RELEASE FACTOR 2"/>
    <property type="match status" value="1"/>
</dbReference>
<dbReference type="GO" id="GO:0016149">
    <property type="term" value="F:translation release factor activity, codon specific"/>
    <property type="evidence" value="ECO:0007669"/>
    <property type="project" value="UniProtKB-UniRule"/>
</dbReference>
<comment type="similarity">
    <text evidence="2 6">Belongs to the prokaryotic/mitochondrial release factor family.</text>
</comment>
<dbReference type="FunFam" id="3.30.160.20:FF:000010">
    <property type="entry name" value="Peptide chain release factor 2"/>
    <property type="match status" value="1"/>
</dbReference>
<dbReference type="SMART" id="SM00937">
    <property type="entry name" value="PCRF"/>
    <property type="match status" value="1"/>
</dbReference>
<dbReference type="NCBIfam" id="TIGR00020">
    <property type="entry name" value="prfB"/>
    <property type="match status" value="1"/>
</dbReference>
<sequence length="369" mass="42392">MEISELRHLLAENQEQLTSFGRSLDLEELEAQLAEYQDRMLAPDFWDDPNQAQAVINENNQVKAVYETYHKLLSTYEDLQAYDELLTEEEADQELYQDFEDQVLTFQKEMEDYERHMLLNGPHDKAAAILDIHPGAGGTESQDWASMLLRMYQRWADSHDFTFTLFNYQVGDEAGIKSATFEIKGNNAYGLLKSEHGIHRLVRISPFDSNKRRHTSFASVEVMPEIDQNTEIEINDDDLRIDVFRASGAGGQHINKTSSAVRITHIPTGIVVSSQSQRSQLQNRETAMKTLQAKLARLLEEKNAKELDEIRGEKSEIAWGSQIRSYVFHPYQMVKDHRTNYEEGDTSKVMDGDIDGFIDAYLKETINQD</sequence>
<dbReference type="GO" id="GO:0005737">
    <property type="term" value="C:cytoplasm"/>
    <property type="evidence" value="ECO:0007669"/>
    <property type="project" value="UniProtKB-SubCell"/>
</dbReference>
<dbReference type="Gene3D" id="3.30.160.20">
    <property type="match status" value="1"/>
</dbReference>
<keyword evidence="5 6" id="KW-0648">Protein biosynthesis</keyword>
<reference evidence="7 8" key="1">
    <citation type="submission" date="2018-04" db="EMBL/GenBank/DDBJ databases">
        <title>Aerococcus urinae genomes.</title>
        <authorList>
            <person name="Hilt E."/>
            <person name="Gilbert N.M."/>
            <person name="Thomas-White K."/>
            <person name="Putonti C."/>
            <person name="Lewis A.L."/>
            <person name="Visck K.L."/>
            <person name="Wolfe A.J."/>
        </authorList>
    </citation>
    <scope>NUCLEOTIDE SEQUENCE [LARGE SCALE GENOMIC DNA]</scope>
    <source>
        <strain evidence="7 8">UMB7480</strain>
    </source>
</reference>
<dbReference type="SUPFAM" id="SSF75620">
    <property type="entry name" value="Release factor"/>
    <property type="match status" value="1"/>
</dbReference>
<dbReference type="HAMAP" id="MF_00094">
    <property type="entry name" value="Rel_fac_2"/>
    <property type="match status" value="1"/>
</dbReference>